<organism evidence="1">
    <name type="scientific">Ralstonia solanacearum</name>
    <name type="common">Pseudomonas solanacearum</name>
    <dbReference type="NCBI Taxonomy" id="305"/>
    <lineage>
        <taxon>Bacteria</taxon>
        <taxon>Pseudomonadati</taxon>
        <taxon>Pseudomonadota</taxon>
        <taxon>Betaproteobacteria</taxon>
        <taxon>Burkholderiales</taxon>
        <taxon>Burkholderiaceae</taxon>
        <taxon>Ralstonia</taxon>
        <taxon>Ralstonia solanacearum species complex</taxon>
    </lineage>
</organism>
<keyword evidence="1" id="KW-0378">Hydrolase</keyword>
<geneLocation type="plasmid" evidence="1">
    <name>unnamed</name>
</geneLocation>
<dbReference type="InterPro" id="IPR008928">
    <property type="entry name" value="6-hairpin_glycosidase_sf"/>
</dbReference>
<gene>
    <name evidence="1" type="ORF">C2L97_22205</name>
</gene>
<sequence>MRADPCQEARPVNTVIPSSGGALSRTEIMAALEALCARMDQIDARCPNGFPLYSPGTADDWTTSAGGSWVGGFWAGCWWLRARLTGSAADVRKAMQLGRRLAAKLDADSIHRAMLFWYGAALGAQWCGNEEALGLARAAAGRLVASYDPALQCIPTGTAIGGGSDGVRHLAVDALAPVIQLLTLDGQAESDAIARRHTDTLIAACFTEHGACHAEALHTQGAFRPVDQAGAWSRGQAWAMLGLATAGARWGSPYTAHLWMACDYWQRSRPQAIPPDRLDAPSGPADPSATLIAALAMQSLARLAPGQAGWLRVAEGHIAAIVRSRYLAGPHGAGASAGMFWGACYRTGPDRRELVESAWGTFFLMQVLCAFAGMAGTDPRGGPHPLFRMLSTTEEKSQ</sequence>
<proteinExistence type="predicted"/>
<dbReference type="AlphaFoldDB" id="A0A5H2PVA9"/>
<dbReference type="InterPro" id="IPR012341">
    <property type="entry name" value="6hp_glycosidase-like_sf"/>
</dbReference>
<dbReference type="EMBL" id="CP026093">
    <property type="protein sequence ID" value="AYB58638.1"/>
    <property type="molecule type" value="Genomic_DNA"/>
</dbReference>
<name>A0A5H2PVA9_RALSL</name>
<protein>
    <submittedName>
        <fullName evidence="1">Glucuronyl hydrolase</fullName>
    </submittedName>
</protein>
<dbReference type="GO" id="GO:0016787">
    <property type="term" value="F:hydrolase activity"/>
    <property type="evidence" value="ECO:0007669"/>
    <property type="project" value="UniProtKB-KW"/>
</dbReference>
<dbReference type="SUPFAM" id="SSF48208">
    <property type="entry name" value="Six-hairpin glycosidases"/>
    <property type="match status" value="1"/>
</dbReference>
<accession>A0A5H2PVA9</accession>
<keyword evidence="1" id="KW-0614">Plasmid</keyword>
<dbReference type="GO" id="GO:0005975">
    <property type="term" value="P:carbohydrate metabolic process"/>
    <property type="evidence" value="ECO:0007669"/>
    <property type="project" value="InterPro"/>
</dbReference>
<reference evidence="1" key="1">
    <citation type="submission" date="2018-01" db="EMBL/GenBank/DDBJ databases">
        <title>Complete Genome Sequence of three strains from Ralstonia solanacearum ecotype Moko sequevar IIA-53 from Brazil.</title>
        <authorList>
            <person name="Silva J.R."/>
            <person name="Albuquerque G.M.R."/>
            <person name="Pais A.K.L."/>
            <person name="Silva A.M.F."/>
            <person name="Boiteux M.E.N.F."/>
            <person name="Souza E.B."/>
            <person name="Mariano R.L.R."/>
        </authorList>
    </citation>
    <scope>NUCLEOTIDE SEQUENCE [LARGE SCALE GENOMIC DNA]</scope>
    <source>
        <strain evidence="1">SFC</strain>
        <plasmid evidence="1">unnamed</plasmid>
    </source>
</reference>
<evidence type="ECO:0000313" key="1">
    <source>
        <dbReference type="EMBL" id="AYB58638.1"/>
    </source>
</evidence>
<dbReference type="Gene3D" id="1.50.10.10">
    <property type="match status" value="1"/>
</dbReference>